<evidence type="ECO:0000259" key="9">
    <source>
        <dbReference type="PROSITE" id="PS00794"/>
    </source>
</evidence>
<comment type="pathway">
    <text evidence="2">Cofactor biosynthesis; tetrahydrofolate biosynthesis; 2-amino-4-hydroxy-6-hydroxymethyl-7,8-dihydropteridine diphosphate from 7,8-dihydroneopterin triphosphate: step 4/4.</text>
</comment>
<proteinExistence type="predicted"/>
<dbReference type="Proteomes" id="UP001597120">
    <property type="component" value="Unassembled WGS sequence"/>
</dbReference>
<evidence type="ECO:0000256" key="5">
    <source>
        <dbReference type="ARBA" id="ARBA00022741"/>
    </source>
</evidence>
<dbReference type="InterPro" id="IPR000550">
    <property type="entry name" value="Hppk"/>
</dbReference>
<comment type="caution">
    <text evidence="10">The sequence shown here is derived from an EMBL/GenBank/DDBJ whole genome shotgun (WGS) entry which is preliminary data.</text>
</comment>
<dbReference type="NCBIfam" id="TIGR01498">
    <property type="entry name" value="folK"/>
    <property type="match status" value="1"/>
</dbReference>
<dbReference type="GO" id="GO:0003848">
    <property type="term" value="F:2-amino-4-hydroxy-6-hydroxymethyldihydropteridine diphosphokinase activity"/>
    <property type="evidence" value="ECO:0007669"/>
    <property type="project" value="UniProtKB-EC"/>
</dbReference>
<dbReference type="RefSeq" id="WP_379288085.1">
    <property type="nucleotide sequence ID" value="NZ_JBHTIU010000033.1"/>
</dbReference>
<keyword evidence="7" id="KW-0067">ATP-binding</keyword>
<evidence type="ECO:0000256" key="2">
    <source>
        <dbReference type="ARBA" id="ARBA00005051"/>
    </source>
</evidence>
<dbReference type="Gene3D" id="3.30.70.560">
    <property type="entry name" value="7,8-Dihydro-6-hydroxymethylpterin-pyrophosphokinase HPPK"/>
    <property type="match status" value="1"/>
</dbReference>
<keyword evidence="11" id="KW-1185">Reference proteome</keyword>
<dbReference type="PANTHER" id="PTHR43071:SF1">
    <property type="entry name" value="2-AMINO-4-HYDROXY-6-HYDROXYMETHYLDIHYDROPTERIDINE PYROPHOSPHOKINASE"/>
    <property type="match status" value="1"/>
</dbReference>
<evidence type="ECO:0000256" key="8">
    <source>
        <dbReference type="ARBA" id="ARBA00022909"/>
    </source>
</evidence>
<organism evidence="10 11">
    <name type="scientific">Paenibacillus residui</name>
    <dbReference type="NCBI Taxonomy" id="629724"/>
    <lineage>
        <taxon>Bacteria</taxon>
        <taxon>Bacillati</taxon>
        <taxon>Bacillota</taxon>
        <taxon>Bacilli</taxon>
        <taxon>Bacillales</taxon>
        <taxon>Paenibacillaceae</taxon>
        <taxon>Paenibacillus</taxon>
    </lineage>
</organism>
<protein>
    <recommendedName>
        <fullName evidence="3">2-amino-4-hydroxy-6-hydroxymethyldihydropteridine diphosphokinase</fullName>
        <ecNumber evidence="3">2.7.6.3</ecNumber>
    </recommendedName>
</protein>
<dbReference type="EMBL" id="JBHTIU010000033">
    <property type="protein sequence ID" value="MFD0869651.1"/>
    <property type="molecule type" value="Genomic_DNA"/>
</dbReference>
<evidence type="ECO:0000256" key="4">
    <source>
        <dbReference type="ARBA" id="ARBA00022679"/>
    </source>
</evidence>
<dbReference type="CDD" id="cd00483">
    <property type="entry name" value="HPPK"/>
    <property type="match status" value="1"/>
</dbReference>
<dbReference type="Pfam" id="PF01288">
    <property type="entry name" value="HPPK"/>
    <property type="match status" value="1"/>
</dbReference>
<keyword evidence="5" id="KW-0547">Nucleotide-binding</keyword>
<comment type="catalytic activity">
    <reaction evidence="1">
        <text>6-hydroxymethyl-7,8-dihydropterin + ATP = (7,8-dihydropterin-6-yl)methyl diphosphate + AMP + H(+)</text>
        <dbReference type="Rhea" id="RHEA:11412"/>
        <dbReference type="ChEBI" id="CHEBI:15378"/>
        <dbReference type="ChEBI" id="CHEBI:30616"/>
        <dbReference type="ChEBI" id="CHEBI:44841"/>
        <dbReference type="ChEBI" id="CHEBI:72950"/>
        <dbReference type="ChEBI" id="CHEBI:456215"/>
        <dbReference type="EC" id="2.7.6.3"/>
    </reaction>
</comment>
<dbReference type="SUPFAM" id="SSF55083">
    <property type="entry name" value="6-hydroxymethyl-7,8-dihydropterin pyrophosphokinase, HPPK"/>
    <property type="match status" value="1"/>
</dbReference>
<dbReference type="PROSITE" id="PS00794">
    <property type="entry name" value="HPPK"/>
    <property type="match status" value="1"/>
</dbReference>
<keyword evidence="8" id="KW-0289">Folate biosynthesis</keyword>
<dbReference type="EC" id="2.7.6.3" evidence="3"/>
<gene>
    <name evidence="10" type="primary">folK</name>
    <name evidence="10" type="ORF">ACFQ03_10855</name>
</gene>
<evidence type="ECO:0000313" key="10">
    <source>
        <dbReference type="EMBL" id="MFD0869651.1"/>
    </source>
</evidence>
<evidence type="ECO:0000256" key="3">
    <source>
        <dbReference type="ARBA" id="ARBA00013253"/>
    </source>
</evidence>
<feature type="domain" description="7,8-dihydro-6-hydroxymethylpterin-pyrophosphokinase" evidence="9">
    <location>
        <begin position="94"/>
        <end position="105"/>
    </location>
</feature>
<accession>A0ABW3D9J7</accession>
<evidence type="ECO:0000256" key="7">
    <source>
        <dbReference type="ARBA" id="ARBA00022840"/>
    </source>
</evidence>
<evidence type="ECO:0000313" key="11">
    <source>
        <dbReference type="Proteomes" id="UP001597120"/>
    </source>
</evidence>
<keyword evidence="6" id="KW-0418">Kinase</keyword>
<keyword evidence="4 10" id="KW-0808">Transferase</keyword>
<evidence type="ECO:0000256" key="1">
    <source>
        <dbReference type="ARBA" id="ARBA00000198"/>
    </source>
</evidence>
<dbReference type="PANTHER" id="PTHR43071">
    <property type="entry name" value="2-AMINO-4-HYDROXY-6-HYDROXYMETHYLDIHYDROPTERIDINE PYROPHOSPHOKINASE"/>
    <property type="match status" value="1"/>
</dbReference>
<dbReference type="InterPro" id="IPR035907">
    <property type="entry name" value="Hppk_sf"/>
</dbReference>
<evidence type="ECO:0000256" key="6">
    <source>
        <dbReference type="ARBA" id="ARBA00022777"/>
    </source>
</evidence>
<sequence>MNAVAVNNTAYIGLGSNLGDREQYLQKALQRLDEHRLIQVVRCSSIYETEPVGYEEQGSFLNMAAMLRTGLEPRLLLEELLRVESSLGRVRQIRYGPRTIDLDLLMFEDAVMDTGSLTLPHPRMHERAFVLVPLMEIVEEEFPGFSLITEWAVSAQGKEGVKLWKQTNWQPGSGHFAN</sequence>
<reference evidence="11" key="1">
    <citation type="journal article" date="2019" name="Int. J. Syst. Evol. Microbiol.">
        <title>The Global Catalogue of Microorganisms (GCM) 10K type strain sequencing project: providing services to taxonomists for standard genome sequencing and annotation.</title>
        <authorList>
            <consortium name="The Broad Institute Genomics Platform"/>
            <consortium name="The Broad Institute Genome Sequencing Center for Infectious Disease"/>
            <person name="Wu L."/>
            <person name="Ma J."/>
        </authorList>
    </citation>
    <scope>NUCLEOTIDE SEQUENCE [LARGE SCALE GENOMIC DNA]</scope>
    <source>
        <strain evidence="11">CCUG 57263</strain>
    </source>
</reference>
<name>A0ABW3D9J7_9BACL</name>